<sequence length="140" mass="14562">MRKAFSRILVGALMAGGVVVGGASGASAATPCGGFNLYYNSNQKGACITVQGQPTNFDTYRSDGSPATFNGCAVAATTCPGLGQNVKNNAASAANWWTGATGRVYFNSNHKGAYDTFGPQVVGQLVNTYNNNASFTWWQS</sequence>
<dbReference type="RefSeq" id="WP_200692622.1">
    <property type="nucleotide sequence ID" value="NZ_JAVREX010000018.1"/>
</dbReference>
<feature type="signal peptide" evidence="1">
    <location>
        <begin position="1"/>
        <end position="28"/>
    </location>
</feature>
<comment type="caution">
    <text evidence="2">The sequence shown here is derived from an EMBL/GenBank/DDBJ whole genome shotgun (WGS) entry which is preliminary data.</text>
</comment>
<evidence type="ECO:0000313" key="3">
    <source>
        <dbReference type="Proteomes" id="UP001183777"/>
    </source>
</evidence>
<dbReference type="Proteomes" id="UP001183777">
    <property type="component" value="Unassembled WGS sequence"/>
</dbReference>
<evidence type="ECO:0000313" key="2">
    <source>
        <dbReference type="EMBL" id="MDT0432007.1"/>
    </source>
</evidence>
<keyword evidence="1" id="KW-0732">Signal</keyword>
<name>A0ABU2RT42_9ACTN</name>
<gene>
    <name evidence="2" type="ORF">RM649_30755</name>
</gene>
<keyword evidence="3" id="KW-1185">Reference proteome</keyword>
<protein>
    <submittedName>
        <fullName evidence="2">Uncharacterized protein</fullName>
    </submittedName>
</protein>
<organism evidence="2 3">
    <name type="scientific">Streptomyces salyersiae</name>
    <dbReference type="NCBI Taxonomy" id="3075530"/>
    <lineage>
        <taxon>Bacteria</taxon>
        <taxon>Bacillati</taxon>
        <taxon>Actinomycetota</taxon>
        <taxon>Actinomycetes</taxon>
        <taxon>Kitasatosporales</taxon>
        <taxon>Streptomycetaceae</taxon>
        <taxon>Streptomyces</taxon>
    </lineage>
</organism>
<dbReference type="EMBL" id="JAVREX010000018">
    <property type="protein sequence ID" value="MDT0432007.1"/>
    <property type="molecule type" value="Genomic_DNA"/>
</dbReference>
<proteinExistence type="predicted"/>
<evidence type="ECO:0000256" key="1">
    <source>
        <dbReference type="SAM" id="SignalP"/>
    </source>
</evidence>
<reference evidence="3" key="1">
    <citation type="submission" date="2023-07" db="EMBL/GenBank/DDBJ databases">
        <title>30 novel species of actinomycetes from the DSMZ collection.</title>
        <authorList>
            <person name="Nouioui I."/>
        </authorList>
    </citation>
    <scope>NUCLEOTIDE SEQUENCE [LARGE SCALE GENOMIC DNA]</scope>
    <source>
        <strain evidence="3">DSM 41770</strain>
    </source>
</reference>
<accession>A0ABU2RT42</accession>
<feature type="chain" id="PRO_5047179478" evidence="1">
    <location>
        <begin position="29"/>
        <end position="140"/>
    </location>
</feature>